<dbReference type="InterPro" id="IPR027094">
    <property type="entry name" value="Mitofusin_fam"/>
</dbReference>
<evidence type="ECO:0000313" key="8">
    <source>
        <dbReference type="Proteomes" id="UP000076935"/>
    </source>
</evidence>
<evidence type="ECO:0000256" key="5">
    <source>
        <dbReference type="ARBA" id="ARBA00023136"/>
    </source>
</evidence>
<sequence length="288" mass="33984">MKKERVETTLLNKMKKRILVTATMSAGKSTLVNALVGNKIMATRNESCTAKRFTIIEDPNTKNQVIFEYKNIRMKFQKNIATVMHEVKCDDLKLRTRMFHREDSYLWEIIDTPGVNSSADPDHKQVSESLIRSNDFDILLYVMNGNHLGTNDDLMHLRYIKEHVDDDKIIFVINKVDQYRKSQDSIPESYRKTKHHLKELGFANPRIQPISAYAAFLMKQELLNKEFNEEEEEELQLFKRKFKREHYDLSHYQEWSKEVFTSQDQELLKRCGILGLEELIVRKEVEHG</sequence>
<evidence type="ECO:0000256" key="1">
    <source>
        <dbReference type="ARBA" id="ARBA00004370"/>
    </source>
</evidence>
<protein>
    <recommendedName>
        <fullName evidence="6">Dynamin N-terminal domain-containing protein</fullName>
    </recommendedName>
</protein>
<dbReference type="SUPFAM" id="SSF52540">
    <property type="entry name" value="P-loop containing nucleoside triphosphate hydrolases"/>
    <property type="match status" value="1"/>
</dbReference>
<accession>A0A177LAE5</accession>
<keyword evidence="3" id="KW-0378">Hydrolase</keyword>
<gene>
    <name evidence="7" type="ORF">AWH49_11720</name>
</gene>
<evidence type="ECO:0000313" key="7">
    <source>
        <dbReference type="EMBL" id="OAH61611.1"/>
    </source>
</evidence>
<comment type="caution">
    <text evidence="7">The sequence shown here is derived from an EMBL/GenBank/DDBJ whole genome shotgun (WGS) entry which is preliminary data.</text>
</comment>
<dbReference type="InterPro" id="IPR045063">
    <property type="entry name" value="Dynamin_N"/>
</dbReference>
<evidence type="ECO:0000256" key="2">
    <source>
        <dbReference type="ARBA" id="ARBA00022741"/>
    </source>
</evidence>
<dbReference type="GO" id="GO:0005525">
    <property type="term" value="F:GTP binding"/>
    <property type="evidence" value="ECO:0007669"/>
    <property type="project" value="UniProtKB-KW"/>
</dbReference>
<dbReference type="InterPro" id="IPR027417">
    <property type="entry name" value="P-loop_NTPase"/>
</dbReference>
<comment type="subcellular location">
    <subcellularLocation>
        <location evidence="1">Membrane</location>
    </subcellularLocation>
</comment>
<dbReference type="Gene3D" id="3.40.50.300">
    <property type="entry name" value="P-loop containing nucleotide triphosphate hydrolases"/>
    <property type="match status" value="1"/>
</dbReference>
<dbReference type="Pfam" id="PF00350">
    <property type="entry name" value="Dynamin_N"/>
    <property type="match status" value="1"/>
</dbReference>
<dbReference type="PANTHER" id="PTHR10465">
    <property type="entry name" value="TRANSMEMBRANE GTPASE FZO1"/>
    <property type="match status" value="1"/>
</dbReference>
<evidence type="ECO:0000256" key="4">
    <source>
        <dbReference type="ARBA" id="ARBA00023134"/>
    </source>
</evidence>
<dbReference type="GO" id="GO:0016020">
    <property type="term" value="C:membrane"/>
    <property type="evidence" value="ECO:0007669"/>
    <property type="project" value="UniProtKB-SubCell"/>
</dbReference>
<proteinExistence type="predicted"/>
<evidence type="ECO:0000259" key="6">
    <source>
        <dbReference type="Pfam" id="PF00350"/>
    </source>
</evidence>
<organism evidence="7 8">
    <name type="scientific">Domibacillus aminovorans</name>
    <dbReference type="NCBI Taxonomy" id="29332"/>
    <lineage>
        <taxon>Bacteria</taxon>
        <taxon>Bacillati</taxon>
        <taxon>Bacillota</taxon>
        <taxon>Bacilli</taxon>
        <taxon>Bacillales</taxon>
        <taxon>Bacillaceae</taxon>
        <taxon>Domibacillus</taxon>
    </lineage>
</organism>
<keyword evidence="5" id="KW-0472">Membrane</keyword>
<dbReference type="AlphaFoldDB" id="A0A177LAE5"/>
<keyword evidence="8" id="KW-1185">Reference proteome</keyword>
<dbReference type="EMBL" id="LQWY01000016">
    <property type="protein sequence ID" value="OAH61611.1"/>
    <property type="molecule type" value="Genomic_DNA"/>
</dbReference>
<dbReference type="Proteomes" id="UP000076935">
    <property type="component" value="Unassembled WGS sequence"/>
</dbReference>
<keyword evidence="4" id="KW-0342">GTP-binding</keyword>
<dbReference type="GO" id="GO:0003924">
    <property type="term" value="F:GTPase activity"/>
    <property type="evidence" value="ECO:0007669"/>
    <property type="project" value="InterPro"/>
</dbReference>
<name>A0A177LAE5_9BACI</name>
<dbReference type="PANTHER" id="PTHR10465:SF0">
    <property type="entry name" value="SARCALUMENIN"/>
    <property type="match status" value="1"/>
</dbReference>
<evidence type="ECO:0000256" key="3">
    <source>
        <dbReference type="ARBA" id="ARBA00022801"/>
    </source>
</evidence>
<keyword evidence="2" id="KW-0547">Nucleotide-binding</keyword>
<dbReference type="RefSeq" id="WP_063965184.1">
    <property type="nucleotide sequence ID" value="NZ_JBCNAN010000017.1"/>
</dbReference>
<reference evidence="7 8" key="1">
    <citation type="submission" date="2016-01" db="EMBL/GenBank/DDBJ databases">
        <title>Investigation of taxonomic status of Bacillus aminovorans.</title>
        <authorList>
            <person name="Verma A."/>
            <person name="Pal Y."/>
            <person name="Krishnamurthi S."/>
        </authorList>
    </citation>
    <scope>NUCLEOTIDE SEQUENCE [LARGE SCALE GENOMIC DNA]</scope>
    <source>
        <strain evidence="7 8">DSM 1314</strain>
    </source>
</reference>
<feature type="domain" description="Dynamin N-terminal" evidence="6">
    <location>
        <begin position="18"/>
        <end position="176"/>
    </location>
</feature>